<accession>A0ABP3WU70</accession>
<evidence type="ECO:0000313" key="9">
    <source>
        <dbReference type="EMBL" id="GAA0855795.1"/>
    </source>
</evidence>
<dbReference type="Proteomes" id="UP001501764">
    <property type="component" value="Unassembled WGS sequence"/>
</dbReference>
<dbReference type="InterPro" id="IPR003362">
    <property type="entry name" value="Bact_transf"/>
</dbReference>
<protein>
    <submittedName>
        <fullName evidence="9">Sugar transferase</fullName>
    </submittedName>
</protein>
<dbReference type="NCBIfam" id="TIGR03025">
    <property type="entry name" value="EPS_sugtrans"/>
    <property type="match status" value="1"/>
</dbReference>
<keyword evidence="10" id="KW-1185">Reference proteome</keyword>
<proteinExistence type="inferred from homology"/>
<dbReference type="GO" id="GO:0016740">
    <property type="term" value="F:transferase activity"/>
    <property type="evidence" value="ECO:0007669"/>
    <property type="project" value="UniProtKB-KW"/>
</dbReference>
<dbReference type="PANTHER" id="PTHR30576">
    <property type="entry name" value="COLANIC BIOSYNTHESIS UDP-GLUCOSE LIPID CARRIER TRANSFERASE"/>
    <property type="match status" value="1"/>
</dbReference>
<feature type="domain" description="Bacterial sugar transferase" evidence="8">
    <location>
        <begin position="27"/>
        <end position="214"/>
    </location>
</feature>
<name>A0ABP3WU70_9CLOT</name>
<evidence type="ECO:0000256" key="2">
    <source>
        <dbReference type="ARBA" id="ARBA00006464"/>
    </source>
</evidence>
<keyword evidence="6 7" id="KW-0472">Membrane</keyword>
<keyword evidence="5 7" id="KW-1133">Transmembrane helix</keyword>
<feature type="transmembrane region" description="Helical" evidence="7">
    <location>
        <begin position="32"/>
        <end position="53"/>
    </location>
</feature>
<gene>
    <name evidence="9" type="ORF">GCM10008916_02750</name>
</gene>
<evidence type="ECO:0000313" key="10">
    <source>
        <dbReference type="Proteomes" id="UP001501764"/>
    </source>
</evidence>
<evidence type="ECO:0000256" key="5">
    <source>
        <dbReference type="ARBA" id="ARBA00022989"/>
    </source>
</evidence>
<evidence type="ECO:0000256" key="4">
    <source>
        <dbReference type="ARBA" id="ARBA00022692"/>
    </source>
</evidence>
<comment type="subcellular location">
    <subcellularLocation>
        <location evidence="1">Membrane</location>
        <topology evidence="1">Multi-pass membrane protein</topology>
    </subcellularLocation>
</comment>
<dbReference type="InterPro" id="IPR017475">
    <property type="entry name" value="EPS_sugar_tfrase"/>
</dbReference>
<comment type="caution">
    <text evidence="9">The sequence shown here is derived from an EMBL/GenBank/DDBJ whole genome shotgun (WGS) entry which is preliminary data.</text>
</comment>
<keyword evidence="3 9" id="KW-0808">Transferase</keyword>
<reference evidence="10" key="1">
    <citation type="journal article" date="2019" name="Int. J. Syst. Evol. Microbiol.">
        <title>The Global Catalogue of Microorganisms (GCM) 10K type strain sequencing project: providing services to taxonomists for standard genome sequencing and annotation.</title>
        <authorList>
            <consortium name="The Broad Institute Genomics Platform"/>
            <consortium name="The Broad Institute Genome Sequencing Center for Infectious Disease"/>
            <person name="Wu L."/>
            <person name="Ma J."/>
        </authorList>
    </citation>
    <scope>NUCLEOTIDE SEQUENCE [LARGE SCALE GENOMIC DNA]</scope>
    <source>
        <strain evidence="10">JCM 6485</strain>
    </source>
</reference>
<sequence>MERANEHEERITLHKDNLKMELYYFLKRAIDISGAFLGLLLLSPIILLVSILIKLDSKGPIVFSQNRVGKDKKVFKMYKFRSMVLNAEELKSKLKEQNEMSGPMFKMKEDPRVTKIGKFIRKTSIDELPQLINVIKGEMSLVGPRPSLPKEVKQFEPWMMERFQVKPGLTCYWQVSGRNNIDFEDWMKLDIKYVRERNTLTDIKLIFKTVFVLFGDENAR</sequence>
<evidence type="ECO:0000256" key="3">
    <source>
        <dbReference type="ARBA" id="ARBA00022679"/>
    </source>
</evidence>
<evidence type="ECO:0000256" key="6">
    <source>
        <dbReference type="ARBA" id="ARBA00023136"/>
    </source>
</evidence>
<evidence type="ECO:0000256" key="7">
    <source>
        <dbReference type="SAM" id="Phobius"/>
    </source>
</evidence>
<dbReference type="PANTHER" id="PTHR30576:SF10">
    <property type="entry name" value="SLL5057 PROTEIN"/>
    <property type="match status" value="1"/>
</dbReference>
<dbReference type="Pfam" id="PF02397">
    <property type="entry name" value="Bac_transf"/>
    <property type="match status" value="1"/>
</dbReference>
<comment type="similarity">
    <text evidence="2">Belongs to the bacterial sugar transferase family.</text>
</comment>
<keyword evidence="4 7" id="KW-0812">Transmembrane</keyword>
<dbReference type="EMBL" id="BAAACO010000001">
    <property type="protein sequence ID" value="GAA0855795.1"/>
    <property type="molecule type" value="Genomic_DNA"/>
</dbReference>
<evidence type="ECO:0000259" key="8">
    <source>
        <dbReference type="Pfam" id="PF02397"/>
    </source>
</evidence>
<evidence type="ECO:0000256" key="1">
    <source>
        <dbReference type="ARBA" id="ARBA00004141"/>
    </source>
</evidence>
<organism evidence="9 10">
    <name type="scientific">Clostridium nitritogenes</name>
    <dbReference type="NCBI Taxonomy" id="83340"/>
    <lineage>
        <taxon>Bacteria</taxon>
        <taxon>Bacillati</taxon>
        <taxon>Bacillota</taxon>
        <taxon>Clostridia</taxon>
        <taxon>Eubacteriales</taxon>
        <taxon>Clostridiaceae</taxon>
        <taxon>Clostridium</taxon>
    </lineage>
</organism>